<dbReference type="GO" id="GO:0045505">
    <property type="term" value="F:dynein intermediate chain binding"/>
    <property type="evidence" value="ECO:0007669"/>
    <property type="project" value="InterPro"/>
</dbReference>
<feature type="coiled-coil region" evidence="14">
    <location>
        <begin position="3053"/>
        <end position="3119"/>
    </location>
</feature>
<dbReference type="Proteomes" id="UP001174909">
    <property type="component" value="Unassembled WGS sequence"/>
</dbReference>
<organism evidence="17 18">
    <name type="scientific">Geodia barretti</name>
    <name type="common">Barrett's horny sponge</name>
    <dbReference type="NCBI Taxonomy" id="519541"/>
    <lineage>
        <taxon>Eukaryota</taxon>
        <taxon>Metazoa</taxon>
        <taxon>Porifera</taxon>
        <taxon>Demospongiae</taxon>
        <taxon>Heteroscleromorpha</taxon>
        <taxon>Tetractinellida</taxon>
        <taxon>Astrophorina</taxon>
        <taxon>Geodiidae</taxon>
        <taxon>Geodia</taxon>
    </lineage>
</organism>
<feature type="domain" description="AAA+ ATPase" evidence="16">
    <location>
        <begin position="2429"/>
        <end position="2577"/>
    </location>
</feature>
<dbReference type="FunFam" id="3.10.490.20:FF:000003">
    <property type="entry name" value="Dynein heavy chain 5, axonemal"/>
    <property type="match status" value="1"/>
</dbReference>
<dbReference type="Gene3D" id="3.10.490.20">
    <property type="match status" value="1"/>
</dbReference>
<dbReference type="InterPro" id="IPR026983">
    <property type="entry name" value="DHC"/>
</dbReference>
<dbReference type="Gene3D" id="6.10.140.1060">
    <property type="match status" value="1"/>
</dbReference>
<dbReference type="InterPro" id="IPR013602">
    <property type="entry name" value="Dynein_heavy_linker"/>
</dbReference>
<dbReference type="GO" id="GO:0007018">
    <property type="term" value="P:microtubule-based movement"/>
    <property type="evidence" value="ECO:0007669"/>
    <property type="project" value="InterPro"/>
</dbReference>
<feature type="domain" description="AAA+ ATPase" evidence="16">
    <location>
        <begin position="2097"/>
        <end position="2224"/>
    </location>
</feature>
<dbReference type="InterPro" id="IPR042222">
    <property type="entry name" value="Dynein_2_N"/>
</dbReference>
<evidence type="ECO:0000313" key="17">
    <source>
        <dbReference type="EMBL" id="CAI8013776.1"/>
    </source>
</evidence>
<dbReference type="InterPro" id="IPR043160">
    <property type="entry name" value="Dynein_C_barrel"/>
</dbReference>
<comment type="similarity">
    <text evidence="2">Belongs to the dynein heavy chain family.</text>
</comment>
<dbReference type="Gene3D" id="1.20.1270.280">
    <property type="match status" value="1"/>
</dbReference>
<keyword evidence="4" id="KW-0493">Microtubule</keyword>
<evidence type="ECO:0000256" key="12">
    <source>
        <dbReference type="ARBA" id="ARBA00023212"/>
    </source>
</evidence>
<evidence type="ECO:0000256" key="7">
    <source>
        <dbReference type="ARBA" id="ARBA00022840"/>
    </source>
</evidence>
<dbReference type="FunFam" id="1.10.8.720:FF:000004">
    <property type="entry name" value="Dynein heavy chain 5, axonemal"/>
    <property type="match status" value="1"/>
</dbReference>
<dbReference type="EMBL" id="CASHTH010001294">
    <property type="protein sequence ID" value="CAI8013776.1"/>
    <property type="molecule type" value="Genomic_DNA"/>
</dbReference>
<keyword evidence="8" id="KW-0243">Dynein</keyword>
<keyword evidence="3" id="KW-0963">Cytoplasm</keyword>
<evidence type="ECO:0000256" key="1">
    <source>
        <dbReference type="ARBA" id="ARBA00004430"/>
    </source>
</evidence>
<dbReference type="InterPro" id="IPR035706">
    <property type="entry name" value="AAA_9"/>
</dbReference>
<dbReference type="Pfam" id="PF08393">
    <property type="entry name" value="DHC_N2"/>
    <property type="match status" value="2"/>
</dbReference>
<proteinExistence type="inferred from homology"/>
<dbReference type="InterPro" id="IPR027417">
    <property type="entry name" value="P-loop_NTPase"/>
</dbReference>
<dbReference type="Pfam" id="PF18198">
    <property type="entry name" value="AAA_lid_11"/>
    <property type="match status" value="1"/>
</dbReference>
<dbReference type="Gene3D" id="1.10.8.720">
    <property type="entry name" value="Region D6 of dynein motor"/>
    <property type="match status" value="1"/>
</dbReference>
<dbReference type="Pfam" id="PF12780">
    <property type="entry name" value="AAA_8"/>
    <property type="match status" value="1"/>
</dbReference>
<comment type="subcellular location">
    <subcellularLocation>
        <location evidence="1">Cytoplasm</location>
        <location evidence="1">Cytoskeleton</location>
        <location evidence="1">Cilium axoneme</location>
    </subcellularLocation>
</comment>
<evidence type="ECO:0000256" key="9">
    <source>
        <dbReference type="ARBA" id="ARBA00023054"/>
    </source>
</evidence>
<dbReference type="GO" id="GO:0005874">
    <property type="term" value="C:microtubule"/>
    <property type="evidence" value="ECO:0007669"/>
    <property type="project" value="UniProtKB-KW"/>
</dbReference>
<dbReference type="SMART" id="SM00382">
    <property type="entry name" value="AAA"/>
    <property type="match status" value="3"/>
</dbReference>
<keyword evidence="12" id="KW-0206">Cytoskeleton</keyword>
<keyword evidence="18" id="KW-1185">Reference proteome</keyword>
<dbReference type="FunFam" id="1.10.8.710:FF:000003">
    <property type="entry name" value="Dynein axonemal heavy chain 5"/>
    <property type="match status" value="1"/>
</dbReference>
<accession>A0AA35RP24</accession>
<evidence type="ECO:0000256" key="14">
    <source>
        <dbReference type="SAM" id="Coils"/>
    </source>
</evidence>
<dbReference type="Pfam" id="PF17857">
    <property type="entry name" value="AAA_lid_1"/>
    <property type="match status" value="1"/>
</dbReference>
<dbReference type="Pfam" id="PF17852">
    <property type="entry name" value="Dynein_AAA_lid"/>
    <property type="match status" value="1"/>
</dbReference>
<evidence type="ECO:0000256" key="10">
    <source>
        <dbReference type="ARBA" id="ARBA00023069"/>
    </source>
</evidence>
<dbReference type="Pfam" id="PF12777">
    <property type="entry name" value="MT"/>
    <property type="match status" value="1"/>
</dbReference>
<dbReference type="Gene3D" id="1.10.8.1220">
    <property type="match status" value="1"/>
</dbReference>
<dbReference type="CDD" id="cd06503">
    <property type="entry name" value="ATP-synt_Fo_b"/>
    <property type="match status" value="1"/>
</dbReference>
<evidence type="ECO:0000256" key="3">
    <source>
        <dbReference type="ARBA" id="ARBA00022490"/>
    </source>
</evidence>
<keyword evidence="11" id="KW-0505">Motor protein</keyword>
<dbReference type="Gene3D" id="3.40.50.300">
    <property type="entry name" value="P-loop containing nucleotide triphosphate hydrolases"/>
    <property type="match status" value="5"/>
</dbReference>
<dbReference type="FunFam" id="3.40.50.300:FF:002141">
    <property type="entry name" value="Dynein heavy chain"/>
    <property type="match status" value="1"/>
</dbReference>
<evidence type="ECO:0000259" key="16">
    <source>
        <dbReference type="SMART" id="SM00382"/>
    </source>
</evidence>
<protein>
    <submittedName>
        <fullName evidence="17">Dynein heavy chain 8, axonemal</fullName>
    </submittedName>
</protein>
<reference evidence="17" key="1">
    <citation type="submission" date="2023-03" db="EMBL/GenBank/DDBJ databases">
        <authorList>
            <person name="Steffen K."/>
            <person name="Cardenas P."/>
        </authorList>
    </citation>
    <scope>NUCLEOTIDE SEQUENCE</scope>
</reference>
<keyword evidence="13" id="KW-0966">Cell projection</keyword>
<dbReference type="Pfam" id="PF12774">
    <property type="entry name" value="AAA_6"/>
    <property type="match status" value="1"/>
</dbReference>
<dbReference type="Gene3D" id="1.20.140.100">
    <property type="entry name" value="Dynein heavy chain, N-terminal domain 2"/>
    <property type="match status" value="1"/>
</dbReference>
<evidence type="ECO:0000313" key="18">
    <source>
        <dbReference type="Proteomes" id="UP001174909"/>
    </source>
</evidence>
<dbReference type="InterPro" id="IPR004273">
    <property type="entry name" value="Dynein_heavy_D6_P-loop"/>
</dbReference>
<dbReference type="FunFam" id="3.40.50.300:FF:000049">
    <property type="entry name" value="Dynein, axonemal, heavy chain 5"/>
    <property type="match status" value="1"/>
</dbReference>
<dbReference type="InterPro" id="IPR035699">
    <property type="entry name" value="AAA_6"/>
</dbReference>
<dbReference type="Pfam" id="PF08385">
    <property type="entry name" value="DHC_N1"/>
    <property type="match status" value="1"/>
</dbReference>
<dbReference type="FunFam" id="3.40.50.300:FF:001221">
    <property type="entry name" value="Axonemal dynein heavy chain 8"/>
    <property type="match status" value="1"/>
</dbReference>
<dbReference type="SUPFAM" id="SSF52540">
    <property type="entry name" value="P-loop containing nucleoside triphosphate hydrolases"/>
    <property type="match status" value="4"/>
</dbReference>
<feature type="compositionally biased region" description="Polar residues" evidence="15">
    <location>
        <begin position="8"/>
        <end position="17"/>
    </location>
</feature>
<sequence>MASRDGSRQSLGGQDSANEFAAAQRHHRKGHRRSIMLANVAETLKVKQARMKALREQQRLRLDGRHKFITGLVALQVGLAGTEVEDYLLDGNQLDRFDDFFAAHGLRCILLYYQEAAIPVTTELQQIGLAPNQSKSLEKRVVVTDGTEFPLTGMCVYFVRPNNTRPISTSNIAEEVVSGVIDTSDGTSFLQALWQHLSLVLIPALRQSQPWGSVPKQRVNQFLCSLDNFVEFLKSTQKSINEAVYLSLQTPLKLERLKTSEGCITHARQPDTVAALEDLVAKWCQQIEQVLAEGSQMRKEADDTGPFAELEYWKHRAAIFSCLVEQIKTQPCRGVISTLNVAKAKIIKQWRELDCRITDASNEARDNLKFLYSIEQLCRPLYGSSPIALLDSLPSLINTIVMVHAVSRYYHTSERMTSLFVKVTNQMVSACKQYITSEGEMSVWDVTPGALLKRIDDCQNLYDCYHHSFQLSKQRFSSERRPFEISEMYVFGKFSSFCRRLKQVQSVVETVQGFSVLKDSHIEGIDIVATRFQQLVSTLKKKPYDPLDHRKMEFASDFEDFQLGVGELGDQLVMFMNARFSHVESCIQSLELLSRFERLNLVCLSETINRKYFDIMSVFSEEMERVRKLYESEKANPPLTRNMPRIAGRMCWARQLSFHLEQPMKHFQAKLKLLKSGPGSALVHKYNQLALTLTEYEVVHYKMWLKLVKQTENSLDVPVLIRRDDGVMEPNLHSSVVSMMEEAKWMAHLGMKVPPEANSPTLVSIKKHYNQLKFLLDKEAQIWQSVPPILMSIMKYHIRKVDITLADGLHTVTWSSLNIHGFFHNISFALAEFQSINKEVQDIYECRIVAFLKTMAETLLLYLPPLETWTAGSFLLQSKAKCRAGLEVLSVCSGKVEEAVKDLIGRLRHTAMLPIILPSDSEGMVKSKSEELEQFESECEDLFSIFQHRNLEALVCAVSSSLDLLRRRLATSSSARNLYENGGRPAPCFSAELLVPSLEELQAAVNQVVQLVSDIGQSIPCWTPLTQQQSPVGATSNYQRAIHDSKDLLKLSSLLSSALLSCREDLTKALRVFESYKELYTLEREQVLAAFESNRPHLSEFESEMEHYERLEIEIAQLPTQQSLTAAIQLSSEPLKLALVVEARAWKTAYGHSLNSHYRTSMNNIVQFLSEYSKRLSRPIEDLEDVRSTMAALDEVRAKEIEIDMELNPIEECYSFLQRCGVAVAREEMETVDSLRYTFKNLLTKAGQVQSHLIGIQPQFKTNLLVSVEVFQRDLANFTNNYSEDQWWKGCTLKKPVRDWLCSKAQFDELWSKYQTYSGGEALFGLTVTEYPELQNTRREIGLLQKLYGLYNTVNDTISGYYEVLWTDVDIEKINMELIEFQNRCRKLPKGMKEWQAFHDLKRKIDDFNETCPLLELMANPAMKERHWERITALTGHSFDISSENFQLRNIMEAPLLDYKDDIEDICIAAGKEKDIEAKLKQVIADWSVQNLSFATFKNRGELLLKGVETAEVVSLMEDSLMLLGSLMSNRYNAPFKKEIASWVQKLSNTSDIIENWLVVQNLWVYLEAVFVGGDIAKQLPKAHLLGVFDNVKSVVFHEKEYDRILAISSREKETIPLEQPVLAQGNVEIWLGQLLQGAMDSLHAVIRDAFFTIQNPSFDLLNFLNSSAAQVGLLGIQMIWTRDAETALQNARSNKKVMAQTNAFFLDLLNTLIEVTTQDLSKVERIKYETLITIHVHQRDIFNDLVRMHVKSPLDFEWLKQSRFYFNEDSDQSIISITDVNFIYQNEFLGCTDRLVITPLTDRCYITLAQALGMSMGGAPAGPAGTGKTETTKDMGKALGKYVVVFNCSDQMDFRGLGRIYKGLAQSGSWGCFDEFNRIELPVLSVAAQQIHIVLNCKKERKPQFIFSDGDVVSMNSEFGIFLTMNPGYAGRQELPENLKIQFRTVAMMVPDRQIIMRVKLASCGFLENIILARKFFTLYKLCEEQLSKQVHYDFGLRNILSVLRTLGSVKRASPQDSESTIVMRVLRDMNLSKLVDEDEPLFMSLINDLFPGIVLDKAGYPDIEAAIEQQVQEAGLVNHPSWCLKLIQLFETQRVRHGMMVLGPSGAGKTQCINILMRAMAQCGTPHREMRMNPKAITAPQMFGRLDVSTNDWTDGIFSTLWRRTHKVKKGEHVWLVLDGPVDAIWIENLNSVLDDNKTLTLANGDRITMAPDCKIVFEPDNVDNASPATVSRNGMVYMSSSALDWRPILQGWLSSRPDTEQTTLWDLFDRTFDPILTYMQLNLEAKMTVLECNYIKQAMDLLSGLLEVDEHHEGHHEHPATFTTEHLERLYVFALMWSVGALLELDGRAKLEEFIVKMGELDLPPVKPGETMFEYVVEKTGHWIHWSSRVQEYSYPPDQVPEYASILVPNVDNVRTTFLVNLIARQEKAVLLIGEQGTAKTVMFQGYASQYNPEKHLFKAFNFSSASTPMLFQRTIESYVDKRVGSTYGPPAGKKMSVFVDDINMPVINEWGDQITNEIVRQLMEMQGFYSLEKPGDFTHIVDLQFMAAMIHPGGGRNDIPARLKRQFTIFNCTLPSDASIDKIFGVISSGYFCQQRGFSEEVCSTVALLVPATRLLWQKTKIKMLPTPAKFHYIFNLRDLSRIWEGILLVAAEECQSASQVLSLWLHECSRVIADRFTNSQDVEWFLGAVEQIRCDELKGEVMASPEPYFVDFLREAPEPTGDEPEDADLEAPKVYEMVPSLEVLSDKLTGYIQQYNDTIRGAGMDLVFFKDAMVHLVKISRIISMARGNALLVGVGGSGKQSLTRLASFIAGYKTFQITLTRSYNANNLMDDLKLLYRTAGLEGKGITFIFTDNEVKDEGFLEYLNNVLSSGEVSNLFARDELDEITGELIPVMKKQFPRHPPTQENLYDYFISRARKNLHVVLCFSPVGEKFRNRALKFPGLISGCTMDWFSRWPKDALIAVAHRFLSEFNIVCTHDTKQEVVRAMGVVHDFVAETCVEYFDRFRRSTHVTPKSYLSFIGGYKTIYTEKLDHIGELAKRMNTGLDKLVEASASVAELSKELVVKEKELAVASAKADEVLQEVTVKAQEAEKVKAEVQKVKDKAQALVDDIEADKKIAMGKLEAARPALEEAEAALQTIKAADISTVRKLGKPPHLIMRIMDCALLLFQRRLDQFAADPEKPGPRPSWAESLKMMSQQGFLQGLQTFPKDTINAETVELLAPYLEMEDYNLETAKKVCGNVAGLLSWTKAMSFFYEINKEVLPLKANLAIQEVRLASAMANLRQAQAQLDEKQRELDQVQALYDAAMREKQTLLDDAESCRRKMNAASALIGGLGGEKDRWTQQSKEFESQISRLVGDVLLATGFLSYSGPFNQEFRMHLMSGWKEELKRCKIPFSGDVNITAMLVDNTTIGEWNLQGLPNDDLSIQNGIITTKATRYPLLIDPQGQGKAWIRNREKGCELQLTTLNHKYFRNHLEDSLSLGRPLLIEDVGEELDPALDNVLEKNFIKSGKTLKVKVGDKEADVMSGFTLYITTKLPNPSYTPEISARTSIIDFTVTMRGLEDQLLGRVILTEKHELEAERVHLMEEVTSNKRKMSELEDNLLYRLTSTQGSLVDDESLIEVLRTTKETAHEVSEKLTVAAETEVKITTAREEYRPVATRGSILYFLIVEMSMVNIMYQTSLLQFLGLFDQAMERSEKSPVTSKRIHSIIDYLTYSVFCYSCRGLYEQHKFLFTLLLPLKIGLQEGTIQHDDFQTFIKEAPEEAQIPEGYHLSLDSFKKLLLIRCWCPDRTLAQARKYIADVMGKRYAEGVILDLEAMCAESNTRTPLICFLSMGSDPTNNIEGLAKKLQLDCHSISMGQGQEVHARRLLQQSMTNGTWVLLQNCHLGLDFMDELLQTVLETDSVHQASRIWITTEVHPNFPISLLQASIKFTNEPPQGVKAGLKRTYAGISQEQLDYSNLSQWRPVLYAVAFLHTTVQERRKFGPLGWNIPYEFNQADFTASVQFVQNHLDDMDPKRGICWSTVRYMLGEVQYGGRVTDDYDKTLLNTFAKVWFGDHMFAETFNFYKGYSIPHCKTIEQCREFIDHLPLVDTPEVFGLHPNADITYQSNMAKEVLDTIMSIQPKDSSSGGGETRESRVFRIATDMLEKLPDDYVPHEVKARLQKMGILSSMNIFLRQEVDRMQRVLGLVHSTLQDLQLAIEGTIIMSQNLRDALDSIFDAKVPQIWRKISWESSTLGFWFTELLERNNQFSSWVFKARPNVFWMTGFFNPQGFLTAMRQEVTRAHKGWALDSVLLHNDVTRMMREDVSQPPPEGVYVYGLYLDGAGWDRKTSRLMEPPAKVLFTPLPVIHLYAVNSSDHLQDNKLYFCPVYKKPRRTDLTYITAVSLRTPTSPGQAANPDYWILRGVALLCDIK</sequence>
<dbReference type="GO" id="GO:0005524">
    <property type="term" value="F:ATP binding"/>
    <property type="evidence" value="ECO:0007669"/>
    <property type="project" value="UniProtKB-KW"/>
</dbReference>
<dbReference type="PANTHER" id="PTHR46532:SF11">
    <property type="entry name" value="DYNEIN AXONEMAL HEAVY CHAIN 12"/>
    <property type="match status" value="1"/>
</dbReference>
<dbReference type="Pfam" id="PF12781">
    <property type="entry name" value="AAA_9"/>
    <property type="match status" value="1"/>
</dbReference>
<dbReference type="FunFam" id="1.10.8.1220:FF:000001">
    <property type="entry name" value="Dynein axonemal heavy chain 5"/>
    <property type="match status" value="1"/>
</dbReference>
<evidence type="ECO:0000256" key="5">
    <source>
        <dbReference type="ARBA" id="ARBA00022737"/>
    </source>
</evidence>
<dbReference type="FunFam" id="1.20.920.20:FF:000004">
    <property type="entry name" value="Dynein axonemal heavy chain 5"/>
    <property type="match status" value="1"/>
</dbReference>
<dbReference type="GO" id="GO:0005858">
    <property type="term" value="C:axonemal dynein complex"/>
    <property type="evidence" value="ECO:0007669"/>
    <property type="project" value="TreeGrafter"/>
</dbReference>
<dbReference type="FunFam" id="3.40.50.300:FF:000320">
    <property type="entry name" value="Dynein, axonemal, heavy chain 5"/>
    <property type="match status" value="1"/>
</dbReference>
<dbReference type="FunFam" id="3.40.50.300:FF:000044">
    <property type="entry name" value="Dynein heavy chain 5, axonemal"/>
    <property type="match status" value="1"/>
</dbReference>
<keyword evidence="10" id="KW-0969">Cilium</keyword>
<evidence type="ECO:0000256" key="4">
    <source>
        <dbReference type="ARBA" id="ARBA00022701"/>
    </source>
</evidence>
<evidence type="ECO:0000256" key="11">
    <source>
        <dbReference type="ARBA" id="ARBA00023175"/>
    </source>
</evidence>
<dbReference type="InterPro" id="IPR056759">
    <property type="entry name" value="DYH2-5-8_CC"/>
</dbReference>
<evidence type="ECO:0000256" key="2">
    <source>
        <dbReference type="ARBA" id="ARBA00008887"/>
    </source>
</evidence>
<evidence type="ECO:0000256" key="8">
    <source>
        <dbReference type="ARBA" id="ARBA00023017"/>
    </source>
</evidence>
<dbReference type="Gene3D" id="1.10.287.2620">
    <property type="match status" value="1"/>
</dbReference>
<dbReference type="GO" id="GO:0031514">
    <property type="term" value="C:motile cilium"/>
    <property type="evidence" value="ECO:0007669"/>
    <property type="project" value="UniProtKB-ARBA"/>
</dbReference>
<dbReference type="Gene3D" id="1.10.472.130">
    <property type="match status" value="1"/>
</dbReference>
<name>A0AA35RP24_GEOBA</name>
<feature type="region of interest" description="Disordered" evidence="15">
    <location>
        <begin position="1"/>
        <end position="31"/>
    </location>
</feature>
<dbReference type="Gene3D" id="1.20.920.20">
    <property type="match status" value="1"/>
</dbReference>
<evidence type="ECO:0000256" key="13">
    <source>
        <dbReference type="ARBA" id="ARBA00023273"/>
    </source>
</evidence>
<keyword evidence="7" id="KW-0067">ATP-binding</keyword>
<feature type="domain" description="AAA+ ATPase" evidence="16">
    <location>
        <begin position="1818"/>
        <end position="1962"/>
    </location>
</feature>
<dbReference type="Pfam" id="PF03028">
    <property type="entry name" value="Dynein_heavy"/>
    <property type="match status" value="1"/>
</dbReference>
<keyword evidence="6" id="KW-0547">Nucleotide-binding</keyword>
<dbReference type="GO" id="GO:0008569">
    <property type="term" value="F:minus-end-directed microtubule motor activity"/>
    <property type="evidence" value="ECO:0007669"/>
    <property type="project" value="InterPro"/>
</dbReference>
<dbReference type="FunFam" id="1.10.287.2620:FF:000003">
    <property type="entry name" value="Dynein, axonemal, heavy chain 5"/>
    <property type="match status" value="1"/>
</dbReference>
<dbReference type="FunFam" id="3.40.50.300:FF:000543">
    <property type="entry name" value="Dynein axonemal heavy chain 5"/>
    <property type="match status" value="1"/>
</dbReference>
<dbReference type="InterPro" id="IPR024743">
    <property type="entry name" value="Dynein_HC_stalk"/>
</dbReference>
<feature type="coiled-coil region" evidence="14">
    <location>
        <begin position="3273"/>
        <end position="3328"/>
    </location>
</feature>
<dbReference type="InterPro" id="IPR042219">
    <property type="entry name" value="AAA_lid_11_sf"/>
</dbReference>
<dbReference type="PANTHER" id="PTHR46532">
    <property type="entry name" value="MALE FERTILITY FACTOR KL5"/>
    <property type="match status" value="1"/>
</dbReference>
<dbReference type="FunFam" id="1.20.920.30:FF:000004">
    <property type="entry name" value="Dynein axonemal heavy chain 5"/>
    <property type="match status" value="1"/>
</dbReference>
<dbReference type="InterPro" id="IPR041228">
    <property type="entry name" value="Dynein_C"/>
</dbReference>
<dbReference type="Pfam" id="PF25007">
    <property type="entry name" value="DYH2-5-8_CC"/>
    <property type="match status" value="1"/>
</dbReference>
<dbReference type="FunFam" id="1.20.58.1120:FF:000004">
    <property type="entry name" value="Dynein axonemal heavy chain 5"/>
    <property type="match status" value="1"/>
</dbReference>
<keyword evidence="9 14" id="KW-0175">Coiled coil</keyword>
<dbReference type="InterPro" id="IPR013594">
    <property type="entry name" value="Dynein_heavy_tail"/>
</dbReference>
<dbReference type="GO" id="GO:0051959">
    <property type="term" value="F:dynein light intermediate chain binding"/>
    <property type="evidence" value="ECO:0007669"/>
    <property type="project" value="InterPro"/>
</dbReference>
<keyword evidence="5" id="KW-0677">Repeat</keyword>
<evidence type="ECO:0000256" key="15">
    <source>
        <dbReference type="SAM" id="MobiDB-lite"/>
    </source>
</evidence>
<dbReference type="InterPro" id="IPR003593">
    <property type="entry name" value="AAA+_ATPase"/>
</dbReference>
<dbReference type="Gene3D" id="1.20.920.30">
    <property type="match status" value="1"/>
</dbReference>
<dbReference type="Pfam" id="PF12775">
    <property type="entry name" value="AAA_7"/>
    <property type="match status" value="1"/>
</dbReference>
<dbReference type="InterPro" id="IPR041658">
    <property type="entry name" value="AAA_lid_11"/>
</dbReference>
<dbReference type="InterPro" id="IPR041589">
    <property type="entry name" value="DNAH3_AAA_lid_1"/>
</dbReference>
<dbReference type="InterPro" id="IPR041466">
    <property type="entry name" value="Dynein_AAA5_ext"/>
</dbReference>
<dbReference type="InterPro" id="IPR043157">
    <property type="entry name" value="Dynein_AAA1S"/>
</dbReference>
<dbReference type="Gene3D" id="1.20.58.1120">
    <property type="match status" value="1"/>
</dbReference>
<dbReference type="FunFam" id="1.20.1270.280:FF:000002">
    <property type="entry name" value="Dynein heavy chain 5, axonemal"/>
    <property type="match status" value="1"/>
</dbReference>
<dbReference type="Gene3D" id="1.10.8.710">
    <property type="match status" value="1"/>
</dbReference>
<gene>
    <name evidence="17" type="ORF">GBAR_LOCUS8689</name>
</gene>
<comment type="caution">
    <text evidence="17">The sequence shown here is derived from an EMBL/GenBank/DDBJ whole genome shotgun (WGS) entry which is preliminary data.</text>
</comment>
<dbReference type="InterPro" id="IPR024317">
    <property type="entry name" value="Dynein_heavy_chain_D4_dom"/>
</dbReference>
<evidence type="ECO:0000256" key="6">
    <source>
        <dbReference type="ARBA" id="ARBA00022741"/>
    </source>
</evidence>
<dbReference type="Pfam" id="PF18199">
    <property type="entry name" value="Dynein_C"/>
    <property type="match status" value="1"/>
</dbReference>